<name>A0AAV2KF68_KNICA</name>
<keyword evidence="1" id="KW-1015">Disulfide bond</keyword>
<feature type="domain" description="C-type lectin" evidence="3">
    <location>
        <begin position="234"/>
        <end position="349"/>
    </location>
</feature>
<evidence type="ECO:0000259" key="3">
    <source>
        <dbReference type="PROSITE" id="PS50041"/>
    </source>
</evidence>
<dbReference type="InterPro" id="IPR018378">
    <property type="entry name" value="C-type_lectin_CS"/>
</dbReference>
<feature type="chain" id="PRO_5043326601" description="C-type lectin domain-containing protein" evidence="2">
    <location>
        <begin position="18"/>
        <end position="349"/>
    </location>
</feature>
<dbReference type="AlphaFoldDB" id="A0AAV2KF68"/>
<evidence type="ECO:0000313" key="5">
    <source>
        <dbReference type="Proteomes" id="UP001497482"/>
    </source>
</evidence>
<accession>A0AAV2KF68</accession>
<dbReference type="Gene3D" id="3.10.100.10">
    <property type="entry name" value="Mannose-Binding Protein A, subunit A"/>
    <property type="match status" value="3"/>
</dbReference>
<dbReference type="InterPro" id="IPR016187">
    <property type="entry name" value="CTDL_fold"/>
</dbReference>
<gene>
    <name evidence="4" type="ORF">KC01_LOCUS16824</name>
</gene>
<proteinExistence type="predicted"/>
<dbReference type="SUPFAM" id="SSF56436">
    <property type="entry name" value="C-type lectin-like"/>
    <property type="match status" value="3"/>
</dbReference>
<evidence type="ECO:0000256" key="1">
    <source>
        <dbReference type="ARBA" id="ARBA00023157"/>
    </source>
</evidence>
<dbReference type="SMART" id="SM00034">
    <property type="entry name" value="CLECT"/>
    <property type="match status" value="3"/>
</dbReference>
<dbReference type="PROSITE" id="PS51257">
    <property type="entry name" value="PROKAR_LIPOPROTEIN"/>
    <property type="match status" value="1"/>
</dbReference>
<feature type="domain" description="C-type lectin" evidence="3">
    <location>
        <begin position="23"/>
        <end position="133"/>
    </location>
</feature>
<feature type="domain" description="C-type lectin" evidence="3">
    <location>
        <begin position="134"/>
        <end position="239"/>
    </location>
</feature>
<dbReference type="EMBL" id="OZ035839">
    <property type="protein sequence ID" value="CAL1586837.1"/>
    <property type="molecule type" value="Genomic_DNA"/>
</dbReference>
<organism evidence="4 5">
    <name type="scientific">Knipowitschia caucasica</name>
    <name type="common">Caucasian dwarf goby</name>
    <name type="synonym">Pomatoschistus caucasicus</name>
    <dbReference type="NCBI Taxonomy" id="637954"/>
    <lineage>
        <taxon>Eukaryota</taxon>
        <taxon>Metazoa</taxon>
        <taxon>Chordata</taxon>
        <taxon>Craniata</taxon>
        <taxon>Vertebrata</taxon>
        <taxon>Euteleostomi</taxon>
        <taxon>Actinopterygii</taxon>
        <taxon>Neopterygii</taxon>
        <taxon>Teleostei</taxon>
        <taxon>Neoteleostei</taxon>
        <taxon>Acanthomorphata</taxon>
        <taxon>Gobiaria</taxon>
        <taxon>Gobiiformes</taxon>
        <taxon>Gobioidei</taxon>
        <taxon>Gobiidae</taxon>
        <taxon>Gobiinae</taxon>
        <taxon>Knipowitschia</taxon>
    </lineage>
</organism>
<protein>
    <recommendedName>
        <fullName evidence="3">C-type lectin domain-containing protein</fullName>
    </recommendedName>
</protein>
<dbReference type="PROSITE" id="PS50041">
    <property type="entry name" value="C_TYPE_LECTIN_2"/>
    <property type="match status" value="3"/>
</dbReference>
<dbReference type="InterPro" id="IPR016186">
    <property type="entry name" value="C-type_lectin-like/link_sf"/>
</dbReference>
<keyword evidence="2" id="KW-0732">Signal</keyword>
<evidence type="ECO:0000313" key="4">
    <source>
        <dbReference type="EMBL" id="CAL1586837.1"/>
    </source>
</evidence>
<feature type="signal peptide" evidence="2">
    <location>
        <begin position="1"/>
        <end position="17"/>
    </location>
</feature>
<dbReference type="PANTHER" id="PTHR45784">
    <property type="entry name" value="C-TYPE LECTIN DOMAIN FAMILY 20 MEMBER A-RELATED"/>
    <property type="match status" value="1"/>
</dbReference>
<dbReference type="CDD" id="cd00037">
    <property type="entry name" value="CLECT"/>
    <property type="match status" value="2"/>
</dbReference>
<dbReference type="PANTHER" id="PTHR45784:SF5">
    <property type="entry name" value="C-TYPE LECTIN DOMAIN FAMILY 20 MEMBER A-RELATED"/>
    <property type="match status" value="1"/>
</dbReference>
<dbReference type="Pfam" id="PF00059">
    <property type="entry name" value="Lectin_C"/>
    <property type="match status" value="3"/>
</dbReference>
<evidence type="ECO:0000256" key="2">
    <source>
        <dbReference type="SAM" id="SignalP"/>
    </source>
</evidence>
<sequence>MHGRLLVLLLLTPAVVSQSLTACSFLERDFNWSTAQTLCHRSNGTDLLSLDLVSLPGLSFCTGDLGMVWTSLRRDTLNDSAWFWDNTIIAAGTEDVSSSLSWTEEGSGGHCASIKDSTWYSRRCSERRFFYCSNNNSQHEYVELNMSWEEARDYCQRDSRTLSSPHTDLEAQDIEGKKEGWVGLYRVGGDTWAWAERHNLSYTAWGPGEPVTSDCGAFSVEQQKWKSFPCERPLRVACHNDNLEVVTERKSWEEALQHCAGRGKRLVVLNNMQDYQYVRKRIYQTQTDQVWVGVRFLAGRWWWVDGSPVQEQLYPQCPEQYEACGTLSKRDNTMGLTQDCSRRLNFVCN</sequence>
<dbReference type="PROSITE" id="PS00615">
    <property type="entry name" value="C_TYPE_LECTIN_1"/>
    <property type="match status" value="1"/>
</dbReference>
<keyword evidence="5" id="KW-1185">Reference proteome</keyword>
<dbReference type="Proteomes" id="UP001497482">
    <property type="component" value="Chromosome 17"/>
</dbReference>
<reference evidence="4 5" key="1">
    <citation type="submission" date="2024-04" db="EMBL/GenBank/DDBJ databases">
        <authorList>
            <person name="Waldvogel A.-M."/>
            <person name="Schoenle A."/>
        </authorList>
    </citation>
    <scope>NUCLEOTIDE SEQUENCE [LARGE SCALE GENOMIC DNA]</scope>
</reference>
<dbReference type="InterPro" id="IPR001304">
    <property type="entry name" value="C-type_lectin-like"/>
</dbReference>